<reference evidence="2 3" key="1">
    <citation type="submission" date="2024-04" db="EMBL/GenBank/DDBJ databases">
        <authorList>
            <person name="Fracassetti M."/>
        </authorList>
    </citation>
    <scope>NUCLEOTIDE SEQUENCE [LARGE SCALE GENOMIC DNA]</scope>
</reference>
<feature type="compositionally biased region" description="Basic and acidic residues" evidence="1">
    <location>
        <begin position="13"/>
        <end position="22"/>
    </location>
</feature>
<dbReference type="Proteomes" id="UP001497516">
    <property type="component" value="Chromosome 4"/>
</dbReference>
<sequence length="107" mass="12175">MNTPVTLLGGRRPRVDSDHHFSGGETNRVGPGKRKKRQALAISHSHESPQPKRARRSQLVLWRFYLPSPEEATKESQDDLSISKHLTEQKEPTRSQAIRLEAHSCEL</sequence>
<protein>
    <submittedName>
        <fullName evidence="2">Uncharacterized protein</fullName>
    </submittedName>
</protein>
<evidence type="ECO:0000313" key="2">
    <source>
        <dbReference type="EMBL" id="CAL1383957.1"/>
    </source>
</evidence>
<proteinExistence type="predicted"/>
<name>A0AAV2EE35_9ROSI</name>
<evidence type="ECO:0000256" key="1">
    <source>
        <dbReference type="SAM" id="MobiDB-lite"/>
    </source>
</evidence>
<feature type="region of interest" description="Disordered" evidence="1">
    <location>
        <begin position="70"/>
        <end position="107"/>
    </location>
</feature>
<dbReference type="EMBL" id="OZ034817">
    <property type="protein sequence ID" value="CAL1383957.1"/>
    <property type="molecule type" value="Genomic_DNA"/>
</dbReference>
<feature type="compositionally biased region" description="Basic and acidic residues" evidence="1">
    <location>
        <begin position="71"/>
        <end position="93"/>
    </location>
</feature>
<dbReference type="AlphaFoldDB" id="A0AAV2EE35"/>
<organism evidence="2 3">
    <name type="scientific">Linum trigynum</name>
    <dbReference type="NCBI Taxonomy" id="586398"/>
    <lineage>
        <taxon>Eukaryota</taxon>
        <taxon>Viridiplantae</taxon>
        <taxon>Streptophyta</taxon>
        <taxon>Embryophyta</taxon>
        <taxon>Tracheophyta</taxon>
        <taxon>Spermatophyta</taxon>
        <taxon>Magnoliopsida</taxon>
        <taxon>eudicotyledons</taxon>
        <taxon>Gunneridae</taxon>
        <taxon>Pentapetalae</taxon>
        <taxon>rosids</taxon>
        <taxon>fabids</taxon>
        <taxon>Malpighiales</taxon>
        <taxon>Linaceae</taxon>
        <taxon>Linum</taxon>
    </lineage>
</organism>
<accession>A0AAV2EE35</accession>
<feature type="region of interest" description="Disordered" evidence="1">
    <location>
        <begin position="1"/>
        <end position="56"/>
    </location>
</feature>
<gene>
    <name evidence="2" type="ORF">LTRI10_LOCUS25196</name>
</gene>
<evidence type="ECO:0000313" key="3">
    <source>
        <dbReference type="Proteomes" id="UP001497516"/>
    </source>
</evidence>
<keyword evidence="3" id="KW-1185">Reference proteome</keyword>